<reference evidence="2 3" key="1">
    <citation type="submission" date="2013-01" db="EMBL/GenBank/DDBJ databases">
        <title>The Genome Sequence of Bacillus cereus TIAC219.</title>
        <authorList>
            <consortium name="The Broad Institute Genome Sequencing Platform"/>
            <consortium name="The Broad Institute Genome Sequencing Center for Infectious Disease"/>
            <person name="Feldgarden M."/>
            <person name="Van der Auwera G.A."/>
            <person name="Mahillon J."/>
            <person name="Duprez V."/>
            <person name="Timmery S."/>
            <person name="Mattelet C."/>
            <person name="Dierick K."/>
            <person name="Sun M."/>
            <person name="Yu Z."/>
            <person name="Zhu L."/>
            <person name="Hu X."/>
            <person name="Shank E.B."/>
            <person name="Swiecicka I."/>
            <person name="Hansen B.M."/>
            <person name="Andrup L."/>
            <person name="Walker B."/>
            <person name="Young S.K."/>
            <person name="Zeng Q."/>
            <person name="Gargeya S."/>
            <person name="Fitzgerald M."/>
            <person name="Haas B."/>
            <person name="Abouelleil A."/>
            <person name="Alvarado L."/>
            <person name="Arachchi H.M."/>
            <person name="Berlin A.M."/>
            <person name="Chapman S.B."/>
            <person name="Dewar J."/>
            <person name="Goldberg J."/>
            <person name="Griggs A."/>
            <person name="Gujja S."/>
            <person name="Hansen M."/>
            <person name="Howarth C."/>
            <person name="Imamovic A."/>
            <person name="Larimer J."/>
            <person name="McCowan C."/>
            <person name="Murphy C."/>
            <person name="Neiman D."/>
            <person name="Pearson M."/>
            <person name="Priest M."/>
            <person name="Roberts A."/>
            <person name="Saif S."/>
            <person name="Shea T."/>
            <person name="Sisk P."/>
            <person name="Sykes S."/>
            <person name="Wortman J."/>
            <person name="Nusbaum C."/>
            <person name="Birren B."/>
        </authorList>
    </citation>
    <scope>NUCLEOTIDE SEQUENCE [LARGE SCALE GENOMIC DNA]</scope>
    <source>
        <strain evidence="2 3">TIAC219</strain>
    </source>
</reference>
<evidence type="ECO:0000313" key="3">
    <source>
        <dbReference type="Proteomes" id="UP000014060"/>
    </source>
</evidence>
<keyword evidence="1" id="KW-1133">Transmembrane helix</keyword>
<proteinExistence type="predicted"/>
<name>A0ABC9SPV8_BACCE</name>
<keyword evidence="1" id="KW-0472">Membrane</keyword>
<gene>
    <name evidence="2" type="ORF">IAY_06478</name>
</gene>
<protein>
    <submittedName>
        <fullName evidence="2">Uncharacterized protein</fullName>
    </submittedName>
</protein>
<evidence type="ECO:0000313" key="2">
    <source>
        <dbReference type="EMBL" id="EOQ57537.1"/>
    </source>
</evidence>
<feature type="transmembrane region" description="Helical" evidence="1">
    <location>
        <begin position="12"/>
        <end position="39"/>
    </location>
</feature>
<dbReference type="Proteomes" id="UP000014060">
    <property type="component" value="Unassembled WGS sequence"/>
</dbReference>
<evidence type="ECO:0000256" key="1">
    <source>
        <dbReference type="SAM" id="Phobius"/>
    </source>
</evidence>
<sequence length="49" mass="5811">MKILKWILRTFLKLLIFTVTISFAIIKFVLLFILFFLTLGRIGSNMTKF</sequence>
<comment type="caution">
    <text evidence="2">The sequence shown here is derived from an EMBL/GenBank/DDBJ whole genome shotgun (WGS) entry which is preliminary data.</text>
</comment>
<organism evidence="2 3">
    <name type="scientific">Bacillus cereus TIAC219</name>
    <dbReference type="NCBI Taxonomy" id="718222"/>
    <lineage>
        <taxon>Bacteria</taxon>
        <taxon>Bacillati</taxon>
        <taxon>Bacillota</taxon>
        <taxon>Bacilli</taxon>
        <taxon>Bacillales</taxon>
        <taxon>Bacillaceae</taxon>
        <taxon>Bacillus</taxon>
        <taxon>Bacillus cereus group</taxon>
    </lineage>
</organism>
<accession>A0ABC9SPV8</accession>
<keyword evidence="1" id="KW-0812">Transmembrane</keyword>
<dbReference type="AlphaFoldDB" id="A0ABC9SPV8"/>
<dbReference type="EMBL" id="AHCJ01000091">
    <property type="protein sequence ID" value="EOQ57537.1"/>
    <property type="molecule type" value="Genomic_DNA"/>
</dbReference>